<name>A0A9D2JYA6_9FIRM</name>
<feature type="binding site" evidence="9">
    <location>
        <begin position="109"/>
        <end position="116"/>
    </location>
    <ligand>
        <name>GTP</name>
        <dbReference type="ChEBI" id="CHEBI:37565"/>
    </ligand>
</feature>
<feature type="domain" description="SRP54-type proteins GTP-binding" evidence="10">
    <location>
        <begin position="269"/>
        <end position="282"/>
    </location>
</feature>
<dbReference type="SUPFAM" id="SSF47446">
    <property type="entry name" value="Signal peptide-binding domain"/>
    <property type="match status" value="1"/>
</dbReference>
<evidence type="ECO:0000313" key="11">
    <source>
        <dbReference type="EMBL" id="HIZ72125.1"/>
    </source>
</evidence>
<evidence type="ECO:0000256" key="8">
    <source>
        <dbReference type="ARBA" id="ARBA00048027"/>
    </source>
</evidence>
<dbReference type="GO" id="GO:0003924">
    <property type="term" value="F:GTPase activity"/>
    <property type="evidence" value="ECO:0007669"/>
    <property type="project" value="UniProtKB-UniRule"/>
</dbReference>
<evidence type="ECO:0000256" key="6">
    <source>
        <dbReference type="ARBA" id="ARBA00023135"/>
    </source>
</evidence>
<feature type="binding site" evidence="9">
    <location>
        <begin position="190"/>
        <end position="194"/>
    </location>
    <ligand>
        <name>GTP</name>
        <dbReference type="ChEBI" id="CHEBI:37565"/>
    </ligand>
</feature>
<dbReference type="SUPFAM" id="SSF52540">
    <property type="entry name" value="P-loop containing nucleoside triphosphate hydrolases"/>
    <property type="match status" value="1"/>
</dbReference>
<comment type="subcellular location">
    <subcellularLocation>
        <location evidence="9">Cytoplasm</location>
    </subcellularLocation>
    <text evidence="9">The SRP-RNC complex is targeted to the cytoplasmic membrane.</text>
</comment>
<dbReference type="Pfam" id="PF02881">
    <property type="entry name" value="SRP54_N"/>
    <property type="match status" value="1"/>
</dbReference>
<gene>
    <name evidence="9 11" type="primary">ffh</name>
    <name evidence="11" type="ORF">H9964_00930</name>
</gene>
<keyword evidence="5 9" id="KW-0342">GTP-binding</keyword>
<dbReference type="InterPro" id="IPR013822">
    <property type="entry name" value="Signal_recog_particl_SRP54_hlx"/>
</dbReference>
<keyword evidence="3 9" id="KW-0378">Hydrolase</keyword>
<dbReference type="SMART" id="SM00382">
    <property type="entry name" value="AAA"/>
    <property type="match status" value="1"/>
</dbReference>
<dbReference type="InterPro" id="IPR022941">
    <property type="entry name" value="SRP54"/>
</dbReference>
<dbReference type="Proteomes" id="UP000824102">
    <property type="component" value="Unassembled WGS sequence"/>
</dbReference>
<keyword evidence="9" id="KW-0963">Cytoplasm</keyword>
<dbReference type="InterPro" id="IPR042101">
    <property type="entry name" value="SRP54_N_sf"/>
</dbReference>
<dbReference type="InterPro" id="IPR036891">
    <property type="entry name" value="Signal_recog_part_SRP54_M_sf"/>
</dbReference>
<dbReference type="GO" id="GO:0008312">
    <property type="term" value="F:7S RNA binding"/>
    <property type="evidence" value="ECO:0007669"/>
    <property type="project" value="InterPro"/>
</dbReference>
<dbReference type="EC" id="3.6.5.4" evidence="9"/>
<dbReference type="GO" id="GO:0006614">
    <property type="term" value="P:SRP-dependent cotranslational protein targeting to membrane"/>
    <property type="evidence" value="ECO:0007669"/>
    <property type="project" value="InterPro"/>
</dbReference>
<evidence type="ECO:0000256" key="5">
    <source>
        <dbReference type="ARBA" id="ARBA00023134"/>
    </source>
</evidence>
<evidence type="ECO:0000259" key="10">
    <source>
        <dbReference type="PROSITE" id="PS00300"/>
    </source>
</evidence>
<dbReference type="GO" id="GO:0005525">
    <property type="term" value="F:GTP binding"/>
    <property type="evidence" value="ECO:0007669"/>
    <property type="project" value="UniProtKB-UniRule"/>
</dbReference>
<dbReference type="GO" id="GO:0048500">
    <property type="term" value="C:signal recognition particle"/>
    <property type="evidence" value="ECO:0007669"/>
    <property type="project" value="UniProtKB-UniRule"/>
</dbReference>
<comment type="similarity">
    <text evidence="1 9">Belongs to the GTP-binding SRP family. SRP54 subfamily.</text>
</comment>
<dbReference type="InterPro" id="IPR003593">
    <property type="entry name" value="AAA+_ATPase"/>
</dbReference>
<feature type="binding site" evidence="9">
    <location>
        <begin position="248"/>
        <end position="251"/>
    </location>
    <ligand>
        <name>GTP</name>
        <dbReference type="ChEBI" id="CHEBI:37565"/>
    </ligand>
</feature>
<dbReference type="HAMAP" id="MF_00306">
    <property type="entry name" value="SRP54"/>
    <property type="match status" value="1"/>
</dbReference>
<keyword evidence="4 9" id="KW-0694">RNA-binding</keyword>
<keyword evidence="2 9" id="KW-0547">Nucleotide-binding</keyword>
<accession>A0A9D2JYA6</accession>
<reference evidence="11" key="1">
    <citation type="journal article" date="2021" name="PeerJ">
        <title>Extensive microbial diversity within the chicken gut microbiome revealed by metagenomics and culture.</title>
        <authorList>
            <person name="Gilroy R."/>
            <person name="Ravi A."/>
            <person name="Getino M."/>
            <person name="Pursley I."/>
            <person name="Horton D.L."/>
            <person name="Alikhan N.F."/>
            <person name="Baker D."/>
            <person name="Gharbi K."/>
            <person name="Hall N."/>
            <person name="Watson M."/>
            <person name="Adriaenssens E.M."/>
            <person name="Foster-Nyarko E."/>
            <person name="Jarju S."/>
            <person name="Secka A."/>
            <person name="Antonio M."/>
            <person name="Oren A."/>
            <person name="Chaudhuri R.R."/>
            <person name="La Ragione R."/>
            <person name="Hildebrand F."/>
            <person name="Pallen M.J."/>
        </authorList>
    </citation>
    <scope>NUCLEOTIDE SEQUENCE</scope>
    <source>
        <strain evidence="11">ChiW7-2402</strain>
    </source>
</reference>
<keyword evidence="7 9" id="KW-0687">Ribonucleoprotein</keyword>
<dbReference type="InterPro" id="IPR004780">
    <property type="entry name" value="SRP"/>
</dbReference>
<dbReference type="InterPro" id="IPR004125">
    <property type="entry name" value="Signal_recog_particle_SRP54_M"/>
</dbReference>
<dbReference type="SMART" id="SM00963">
    <property type="entry name" value="SRP54_N"/>
    <property type="match status" value="1"/>
</dbReference>
<evidence type="ECO:0000256" key="1">
    <source>
        <dbReference type="ARBA" id="ARBA00005450"/>
    </source>
</evidence>
<protein>
    <recommendedName>
        <fullName evidence="9">Signal recognition particle protein</fullName>
        <ecNumber evidence="9">3.6.5.4</ecNumber>
    </recommendedName>
    <alternativeName>
        <fullName evidence="9">Fifty-four homolog</fullName>
    </alternativeName>
</protein>
<dbReference type="SMART" id="SM00962">
    <property type="entry name" value="SRP54"/>
    <property type="match status" value="1"/>
</dbReference>
<comment type="domain">
    <text evidence="9">Composed of three domains: the N-terminal N domain, which is responsible for interactions with the ribosome, the central G domain, which binds GTP, and the C-terminal M domain, which binds the RNA and the signal sequence of the RNC.</text>
</comment>
<comment type="function">
    <text evidence="9">Involved in targeting and insertion of nascent membrane proteins into the cytoplasmic membrane. Binds to the hydrophobic signal sequence of the ribosome-nascent chain (RNC) as it emerges from the ribosomes. The SRP-RNC complex is then targeted to the cytoplasmic membrane where it interacts with the SRP receptor FtsY.</text>
</comment>
<dbReference type="Gene3D" id="1.10.260.30">
    <property type="entry name" value="Signal recognition particle, SRP54 subunit, M-domain"/>
    <property type="match status" value="1"/>
</dbReference>
<dbReference type="PANTHER" id="PTHR11564:SF5">
    <property type="entry name" value="SIGNAL RECOGNITION PARTICLE SUBUNIT SRP54"/>
    <property type="match status" value="1"/>
</dbReference>
<dbReference type="Gene3D" id="3.40.50.300">
    <property type="entry name" value="P-loop containing nucleotide triphosphate hydrolases"/>
    <property type="match status" value="1"/>
</dbReference>
<evidence type="ECO:0000256" key="2">
    <source>
        <dbReference type="ARBA" id="ARBA00022741"/>
    </source>
</evidence>
<evidence type="ECO:0000313" key="12">
    <source>
        <dbReference type="Proteomes" id="UP000824102"/>
    </source>
</evidence>
<dbReference type="Pfam" id="PF02978">
    <property type="entry name" value="SRP_SPB"/>
    <property type="match status" value="1"/>
</dbReference>
<proteinExistence type="inferred from homology"/>
<evidence type="ECO:0000256" key="7">
    <source>
        <dbReference type="ARBA" id="ARBA00023274"/>
    </source>
</evidence>
<evidence type="ECO:0000256" key="9">
    <source>
        <dbReference type="HAMAP-Rule" id="MF_00306"/>
    </source>
</evidence>
<dbReference type="AlphaFoldDB" id="A0A9D2JYA6"/>
<evidence type="ECO:0000256" key="3">
    <source>
        <dbReference type="ARBA" id="ARBA00022801"/>
    </source>
</evidence>
<dbReference type="Pfam" id="PF00448">
    <property type="entry name" value="SRP54"/>
    <property type="match status" value="1"/>
</dbReference>
<dbReference type="Gene3D" id="1.20.120.140">
    <property type="entry name" value="Signal recognition particle SRP54, nucleotide-binding domain"/>
    <property type="match status" value="1"/>
</dbReference>
<evidence type="ECO:0000256" key="4">
    <source>
        <dbReference type="ARBA" id="ARBA00022884"/>
    </source>
</evidence>
<dbReference type="CDD" id="cd18539">
    <property type="entry name" value="SRP_G"/>
    <property type="match status" value="1"/>
</dbReference>
<dbReference type="InterPro" id="IPR027417">
    <property type="entry name" value="P-loop_NTPase"/>
</dbReference>
<comment type="catalytic activity">
    <reaction evidence="8 9">
        <text>GTP + H2O = GDP + phosphate + H(+)</text>
        <dbReference type="Rhea" id="RHEA:19669"/>
        <dbReference type="ChEBI" id="CHEBI:15377"/>
        <dbReference type="ChEBI" id="CHEBI:15378"/>
        <dbReference type="ChEBI" id="CHEBI:37565"/>
        <dbReference type="ChEBI" id="CHEBI:43474"/>
        <dbReference type="ChEBI" id="CHEBI:58189"/>
        <dbReference type="EC" id="3.6.5.4"/>
    </reaction>
</comment>
<dbReference type="NCBIfam" id="TIGR00959">
    <property type="entry name" value="ffh"/>
    <property type="match status" value="1"/>
</dbReference>
<sequence>MALFGSLSERLNHIFSKLTKRGKLTELEIRSAMREVRVALLEADVNLKVAKQFIANVSEKAVGQEVLASLNPAQQVIKIVNEELIALMGPGNAKLEVAPKPPTVILMCGLQGAGKTTLCGKLALQLKKQGKRPLLVACDIYRPAAIHQLQVVGGQAETEVFEKGTQAPPKTAKQAVEYALKMGYDTVVIDTAGRLHIDDALMQELEEIKKAVSVTEVLLTVDAMTGQDAVNVAETFNERVGITGVILTKLDGDTRGGACLSIKAVTGKPIKFIGVGEKLTDLEPFYPDRMASRILGMGDVLSLIEKAQEAVTEQQMKDMERKMREMSFTLTDYLAQFETLKKMGGAGALMNMLPGAGKLKMNEADIDEKRLERIKAIILSMTPKERDNPQIINSPRKRRIAMGSGTSVQEVNQLLKQFEQAKQLMKQLKGGKGKLRLPF</sequence>
<comment type="caution">
    <text evidence="11">The sequence shown here is derived from an EMBL/GenBank/DDBJ whole genome shotgun (WGS) entry which is preliminary data.</text>
</comment>
<dbReference type="PROSITE" id="PS00300">
    <property type="entry name" value="SRP54"/>
    <property type="match status" value="1"/>
</dbReference>
<comment type="subunit">
    <text evidence="9">Part of the signal recognition particle protein translocation system, which is composed of SRP and FtsY.</text>
</comment>
<reference evidence="11" key="2">
    <citation type="submission" date="2021-04" db="EMBL/GenBank/DDBJ databases">
        <authorList>
            <person name="Gilroy R."/>
        </authorList>
    </citation>
    <scope>NUCLEOTIDE SEQUENCE</scope>
    <source>
        <strain evidence="11">ChiW7-2402</strain>
    </source>
</reference>
<dbReference type="PANTHER" id="PTHR11564">
    <property type="entry name" value="SIGNAL RECOGNITION PARTICLE 54K PROTEIN SRP54"/>
    <property type="match status" value="1"/>
</dbReference>
<dbReference type="EMBL" id="DXBB01000017">
    <property type="protein sequence ID" value="HIZ72125.1"/>
    <property type="molecule type" value="Genomic_DNA"/>
</dbReference>
<keyword evidence="6 9" id="KW-0733">Signal recognition particle</keyword>
<organism evidence="11 12">
    <name type="scientific">Candidatus Gallimonas intestinavium</name>
    <dbReference type="NCBI Taxonomy" id="2838603"/>
    <lineage>
        <taxon>Bacteria</taxon>
        <taxon>Bacillati</taxon>
        <taxon>Bacillota</taxon>
        <taxon>Clostridia</taxon>
        <taxon>Candidatus Gallimonas</taxon>
    </lineage>
</organism>
<dbReference type="InterPro" id="IPR000897">
    <property type="entry name" value="SRP54_GTPase_dom"/>
</dbReference>